<dbReference type="InterPro" id="IPR001586">
    <property type="entry name" value="Beta-lactam_class-C_AS"/>
</dbReference>
<comment type="similarity">
    <text evidence="2 5">Belongs to the class-C beta-lactamase family.</text>
</comment>
<dbReference type="GO" id="GO:0030288">
    <property type="term" value="C:outer membrane-bounded periplasmic space"/>
    <property type="evidence" value="ECO:0007669"/>
    <property type="project" value="InterPro"/>
</dbReference>
<evidence type="ECO:0000256" key="1">
    <source>
        <dbReference type="ARBA" id="ARBA00001526"/>
    </source>
</evidence>
<dbReference type="EMBL" id="CP036269">
    <property type="protein sequence ID" value="QDT39957.1"/>
    <property type="molecule type" value="Genomic_DNA"/>
</dbReference>
<dbReference type="InterPro" id="IPR050491">
    <property type="entry name" value="AmpC-like"/>
</dbReference>
<dbReference type="SUPFAM" id="SSF56601">
    <property type="entry name" value="beta-lactamase/transpeptidase-like"/>
    <property type="match status" value="1"/>
</dbReference>
<accession>A0A517R7T7</accession>
<keyword evidence="4 5" id="KW-0046">Antibiotic resistance</keyword>
<evidence type="ECO:0000259" key="6">
    <source>
        <dbReference type="Pfam" id="PF00144"/>
    </source>
</evidence>
<dbReference type="KEGG" id="gaz:Pan241w_00100"/>
<keyword evidence="3 5" id="KW-0378">Hydrolase</keyword>
<organism evidence="7 8">
    <name type="scientific">Gimesia alba</name>
    <dbReference type="NCBI Taxonomy" id="2527973"/>
    <lineage>
        <taxon>Bacteria</taxon>
        <taxon>Pseudomonadati</taxon>
        <taxon>Planctomycetota</taxon>
        <taxon>Planctomycetia</taxon>
        <taxon>Planctomycetales</taxon>
        <taxon>Planctomycetaceae</taxon>
        <taxon>Gimesia</taxon>
    </lineage>
</organism>
<evidence type="ECO:0000313" key="7">
    <source>
        <dbReference type="EMBL" id="QDT39957.1"/>
    </source>
</evidence>
<evidence type="ECO:0000256" key="2">
    <source>
        <dbReference type="ARBA" id="ARBA00007840"/>
    </source>
</evidence>
<dbReference type="GO" id="GO:0008800">
    <property type="term" value="F:beta-lactamase activity"/>
    <property type="evidence" value="ECO:0007669"/>
    <property type="project" value="UniProtKB-UniRule"/>
</dbReference>
<dbReference type="Proteomes" id="UP000317171">
    <property type="component" value="Chromosome"/>
</dbReference>
<evidence type="ECO:0000256" key="3">
    <source>
        <dbReference type="ARBA" id="ARBA00022801"/>
    </source>
</evidence>
<evidence type="ECO:0000313" key="8">
    <source>
        <dbReference type="Proteomes" id="UP000317171"/>
    </source>
</evidence>
<dbReference type="PANTHER" id="PTHR46825:SF8">
    <property type="entry name" value="BETA-LACTAMASE-RELATED"/>
    <property type="match status" value="1"/>
</dbReference>
<gene>
    <name evidence="7" type="primary">ampH</name>
    <name evidence="7" type="ORF">Pan241w_00100</name>
</gene>
<dbReference type="InterPro" id="IPR012338">
    <property type="entry name" value="Beta-lactam/transpept-like"/>
</dbReference>
<protein>
    <recommendedName>
        <fullName evidence="5">Beta-lactamase</fullName>
        <ecNumber evidence="5">3.5.2.6</ecNumber>
    </recommendedName>
</protein>
<evidence type="ECO:0000256" key="5">
    <source>
        <dbReference type="RuleBase" id="RU361140"/>
    </source>
</evidence>
<dbReference type="EC" id="3.5.2.6" evidence="5"/>
<dbReference type="Pfam" id="PF00144">
    <property type="entry name" value="Beta-lactamase"/>
    <property type="match status" value="1"/>
</dbReference>
<dbReference type="OrthoDB" id="9803467at2"/>
<dbReference type="PROSITE" id="PS00336">
    <property type="entry name" value="BETA_LACTAMASE_C"/>
    <property type="match status" value="1"/>
</dbReference>
<proteinExistence type="inferred from homology"/>
<dbReference type="RefSeq" id="WP_145209104.1">
    <property type="nucleotide sequence ID" value="NZ_CP036269.1"/>
</dbReference>
<comment type="catalytic activity">
    <reaction evidence="1 5">
        <text>a beta-lactam + H2O = a substituted beta-amino acid</text>
        <dbReference type="Rhea" id="RHEA:20401"/>
        <dbReference type="ChEBI" id="CHEBI:15377"/>
        <dbReference type="ChEBI" id="CHEBI:35627"/>
        <dbReference type="ChEBI" id="CHEBI:140347"/>
        <dbReference type="EC" id="3.5.2.6"/>
    </reaction>
</comment>
<evidence type="ECO:0000256" key="4">
    <source>
        <dbReference type="ARBA" id="ARBA00023251"/>
    </source>
</evidence>
<dbReference type="Gene3D" id="3.40.710.10">
    <property type="entry name" value="DD-peptidase/beta-lactamase superfamily"/>
    <property type="match status" value="1"/>
</dbReference>
<dbReference type="PANTHER" id="PTHR46825">
    <property type="entry name" value="D-ALANYL-D-ALANINE-CARBOXYPEPTIDASE/ENDOPEPTIDASE AMPH"/>
    <property type="match status" value="1"/>
</dbReference>
<keyword evidence="8" id="KW-1185">Reference proteome</keyword>
<keyword evidence="7" id="KW-0645">Protease</keyword>
<dbReference type="GO" id="GO:0017001">
    <property type="term" value="P:antibiotic catabolic process"/>
    <property type="evidence" value="ECO:0007669"/>
    <property type="project" value="InterPro"/>
</dbReference>
<keyword evidence="7" id="KW-0121">Carboxypeptidase</keyword>
<sequence>MNGQRWMLSLLSMVLYFSIGVSFSSAQNLTEEWIKKAAEPLVQKRVVDGLSIGYIAGKHSGMVHLGSSNRAGKKPDDLTVYELGSISKVFTGLMLADAVVRGEIDLNATADVANTAGIRLPSHEGRSIKWIDLSTHRSGLPRLPGNLAPTDLKNPYQNYDSKKAAAFLNQYKLPRQPGASQEYSNFGASVLGYLVAQQAGRSYQQLLQKRIAKPLGMTDCTVSLSTDQRQRLATPHAKFGTVTKPWTFSNLPGAGGIRATMQDMLRFAQAQLNPPTGKIGEAIELAWKQHRDKDASGPAMGLGWVIAGDGQTRWHNGQTGGSHSSLFINRKLNCAVVILSNTAVKNQIDQLAMQMVLKAAGREIKPEPKRTPDPKADDIVIDAKHRRRLEGRYQLTPNFIFTVRDRDGHLMVSITNQPTQEVFPDSATRWSYRGVDATLEFKLNKTGPAKSLILHQNGVKQTAYRIK</sequence>
<dbReference type="InterPro" id="IPR001466">
    <property type="entry name" value="Beta-lactam-related"/>
</dbReference>
<reference evidence="7 8" key="1">
    <citation type="submission" date="2019-02" db="EMBL/GenBank/DDBJ databases">
        <title>Deep-cultivation of Planctomycetes and their phenomic and genomic characterization uncovers novel biology.</title>
        <authorList>
            <person name="Wiegand S."/>
            <person name="Jogler M."/>
            <person name="Boedeker C."/>
            <person name="Pinto D."/>
            <person name="Vollmers J."/>
            <person name="Rivas-Marin E."/>
            <person name="Kohn T."/>
            <person name="Peeters S.H."/>
            <person name="Heuer A."/>
            <person name="Rast P."/>
            <person name="Oberbeckmann S."/>
            <person name="Bunk B."/>
            <person name="Jeske O."/>
            <person name="Meyerdierks A."/>
            <person name="Storesund J.E."/>
            <person name="Kallscheuer N."/>
            <person name="Luecker S."/>
            <person name="Lage O.M."/>
            <person name="Pohl T."/>
            <person name="Merkel B.J."/>
            <person name="Hornburger P."/>
            <person name="Mueller R.-W."/>
            <person name="Bruemmer F."/>
            <person name="Labrenz M."/>
            <person name="Spormann A.M."/>
            <person name="Op den Camp H."/>
            <person name="Overmann J."/>
            <person name="Amann R."/>
            <person name="Jetten M.S.M."/>
            <person name="Mascher T."/>
            <person name="Medema M.H."/>
            <person name="Devos D.P."/>
            <person name="Kaster A.-K."/>
            <person name="Ovreas L."/>
            <person name="Rohde M."/>
            <person name="Galperin M.Y."/>
            <person name="Jogler C."/>
        </authorList>
    </citation>
    <scope>NUCLEOTIDE SEQUENCE [LARGE SCALE GENOMIC DNA]</scope>
    <source>
        <strain evidence="7 8">Pan241w</strain>
    </source>
</reference>
<dbReference type="AlphaFoldDB" id="A0A517R7T7"/>
<dbReference type="GO" id="GO:0004180">
    <property type="term" value="F:carboxypeptidase activity"/>
    <property type="evidence" value="ECO:0007669"/>
    <property type="project" value="UniProtKB-KW"/>
</dbReference>
<dbReference type="GO" id="GO:0046677">
    <property type="term" value="P:response to antibiotic"/>
    <property type="evidence" value="ECO:0007669"/>
    <property type="project" value="UniProtKB-UniRule"/>
</dbReference>
<name>A0A517R7T7_9PLAN</name>
<feature type="domain" description="Beta-lactamase-related" evidence="6">
    <location>
        <begin position="38"/>
        <end position="350"/>
    </location>
</feature>